<accession>K2MY94</accession>
<comment type="caution">
    <text evidence="2">The sequence shown here is derived from an EMBL/GenBank/DDBJ whole genome shotgun (WGS) entry which is preliminary data.</text>
</comment>
<evidence type="ECO:0000313" key="3">
    <source>
        <dbReference type="Proteomes" id="UP000007350"/>
    </source>
</evidence>
<feature type="region of interest" description="Disordered" evidence="1">
    <location>
        <begin position="36"/>
        <end position="79"/>
    </location>
</feature>
<evidence type="ECO:0000313" key="2">
    <source>
        <dbReference type="EMBL" id="EKF32040.1"/>
    </source>
</evidence>
<proteinExistence type="predicted"/>
<feature type="compositionally biased region" description="Basic residues" evidence="1">
    <location>
        <begin position="62"/>
        <end position="71"/>
    </location>
</feature>
<gene>
    <name evidence="2" type="ORF">MOQ_004120</name>
</gene>
<dbReference type="Proteomes" id="UP000007350">
    <property type="component" value="Unassembled WGS sequence"/>
</dbReference>
<protein>
    <submittedName>
        <fullName evidence="2">Uncharacterized protein</fullName>
    </submittedName>
</protein>
<reference evidence="2 3" key="1">
    <citation type="journal article" date="2012" name="BMC Genomics">
        <title>Comparative genomic analysis of human infective Trypanosoma cruzi lineages with the bat-restricted subspecies T. cruzi marinkellei.</title>
        <authorList>
            <person name="Franzen O."/>
            <person name="Talavera-Lopez C."/>
            <person name="Ochaya S."/>
            <person name="Butler C.E."/>
            <person name="Messenger L.A."/>
            <person name="Lewis M.D."/>
            <person name="Llewellyn M.S."/>
            <person name="Marinkelle C.J."/>
            <person name="Tyler K.M."/>
            <person name="Miles M.A."/>
            <person name="Andersson B."/>
        </authorList>
    </citation>
    <scope>NUCLEOTIDE SEQUENCE [LARGE SCALE GENOMIC DNA]</scope>
    <source>
        <strain evidence="2 3">B7</strain>
    </source>
</reference>
<evidence type="ECO:0000256" key="1">
    <source>
        <dbReference type="SAM" id="MobiDB-lite"/>
    </source>
</evidence>
<dbReference type="EMBL" id="AHKC01010459">
    <property type="protein sequence ID" value="EKF32040.1"/>
    <property type="molecule type" value="Genomic_DNA"/>
</dbReference>
<organism evidence="2 3">
    <name type="scientific">Trypanosoma cruzi marinkellei</name>
    <dbReference type="NCBI Taxonomy" id="85056"/>
    <lineage>
        <taxon>Eukaryota</taxon>
        <taxon>Discoba</taxon>
        <taxon>Euglenozoa</taxon>
        <taxon>Kinetoplastea</taxon>
        <taxon>Metakinetoplastina</taxon>
        <taxon>Trypanosomatida</taxon>
        <taxon>Trypanosomatidae</taxon>
        <taxon>Trypanosoma</taxon>
        <taxon>Schizotrypanum</taxon>
    </lineage>
</organism>
<sequence>MEKCTSPALSPSSLSRTHTLSLYVFPFATPSIYIPAHQSKPTQRGGWGKKRKHTQLQEEKSRKRKKYKIKPPHSYSQTPPPLHQPLPFFSLLCLLHACASTQAFYCKWVLCHYCTCKYSPVPPTPEFSFCFSSVPHVFRCSSFPSRPPLFPLLLPRVCVYGNYRMMQHASFIGMQGCFLCLSPPQEGRFSLIPPLSTSAAAKREREGVCALAILAADGVLLYLVPADLLLQCVQTKNKTLCGRRATGDPKIYRNGPFAPT</sequence>
<dbReference type="AlphaFoldDB" id="K2MY94"/>
<name>K2MY94_TRYCR</name>
<keyword evidence="3" id="KW-1185">Reference proteome</keyword>